<dbReference type="AlphaFoldDB" id="A0A502EML3"/>
<comment type="caution">
    <text evidence="2">The sequence shown here is derived from an EMBL/GenBank/DDBJ whole genome shotgun (WGS) entry which is preliminary data.</text>
</comment>
<dbReference type="RefSeq" id="WP_140509831.1">
    <property type="nucleotide sequence ID" value="NZ_RCZH01000013.1"/>
</dbReference>
<evidence type="ECO:0008006" key="4">
    <source>
        <dbReference type="Google" id="ProtNLM"/>
    </source>
</evidence>
<evidence type="ECO:0000313" key="2">
    <source>
        <dbReference type="EMBL" id="TPG37511.1"/>
    </source>
</evidence>
<feature type="transmembrane region" description="Helical" evidence="1">
    <location>
        <begin position="9"/>
        <end position="26"/>
    </location>
</feature>
<accession>A0A502EML3</accession>
<dbReference type="OrthoDB" id="1364752at2"/>
<dbReference type="EMBL" id="RCZH01000013">
    <property type="protein sequence ID" value="TPG37511.1"/>
    <property type="molecule type" value="Genomic_DNA"/>
</dbReference>
<keyword evidence="1" id="KW-0812">Transmembrane</keyword>
<proteinExistence type="predicted"/>
<reference evidence="2 3" key="1">
    <citation type="journal article" date="2019" name="Environ. Microbiol.">
        <title>Species interactions and distinct microbial communities in high Arctic permafrost affected cryosols are associated with the CH4 and CO2 gas fluxes.</title>
        <authorList>
            <person name="Altshuler I."/>
            <person name="Hamel J."/>
            <person name="Turney S."/>
            <person name="Magnuson E."/>
            <person name="Levesque R."/>
            <person name="Greer C."/>
            <person name="Whyte L.G."/>
        </authorList>
    </citation>
    <scope>NUCLEOTIDE SEQUENCE [LARGE SCALE GENOMIC DNA]</scope>
    <source>
        <strain evidence="2 3">42</strain>
    </source>
</reference>
<sequence>MKNITRNKILIIVYILIVGSTFFFLIEREKEFWRKAALFGLGVTTVVLYIRNINSIIYYRFIDDVLIIRQMFTKQKHYSLQTVSSWSENQYELLGIETGRNIVLSINGGTKIILSKSNSKDFEKLSDYLNENFPDAFENK</sequence>
<name>A0A502EML3_9FLAO</name>
<keyword evidence="1" id="KW-0472">Membrane</keyword>
<evidence type="ECO:0000256" key="1">
    <source>
        <dbReference type="SAM" id="Phobius"/>
    </source>
</evidence>
<keyword evidence="1" id="KW-1133">Transmembrane helix</keyword>
<dbReference type="Proteomes" id="UP000319700">
    <property type="component" value="Unassembled WGS sequence"/>
</dbReference>
<evidence type="ECO:0000313" key="3">
    <source>
        <dbReference type="Proteomes" id="UP000319700"/>
    </source>
</evidence>
<gene>
    <name evidence="2" type="ORF">EAH81_18645</name>
</gene>
<protein>
    <recommendedName>
        <fullName evidence="4">PH domain-containing protein</fullName>
    </recommendedName>
</protein>
<feature type="transmembrane region" description="Helical" evidence="1">
    <location>
        <begin position="32"/>
        <end position="50"/>
    </location>
</feature>
<keyword evidence="3" id="KW-1185">Reference proteome</keyword>
<organism evidence="2 3">
    <name type="scientific">Flavobacterium pectinovorum</name>
    <dbReference type="NCBI Taxonomy" id="29533"/>
    <lineage>
        <taxon>Bacteria</taxon>
        <taxon>Pseudomonadati</taxon>
        <taxon>Bacteroidota</taxon>
        <taxon>Flavobacteriia</taxon>
        <taxon>Flavobacteriales</taxon>
        <taxon>Flavobacteriaceae</taxon>
        <taxon>Flavobacterium</taxon>
    </lineage>
</organism>